<keyword evidence="3" id="KW-1185">Reference proteome</keyword>
<protein>
    <submittedName>
        <fullName evidence="2">Uncharacterized protein</fullName>
    </submittedName>
</protein>
<feature type="region of interest" description="Disordered" evidence="1">
    <location>
        <begin position="37"/>
        <end position="71"/>
    </location>
</feature>
<feature type="compositionally biased region" description="Low complexity" evidence="1">
    <location>
        <begin position="46"/>
        <end position="59"/>
    </location>
</feature>
<evidence type="ECO:0000256" key="1">
    <source>
        <dbReference type="SAM" id="MobiDB-lite"/>
    </source>
</evidence>
<dbReference type="EMBL" id="LXQA010820870">
    <property type="protein sequence ID" value="MCI72579.1"/>
    <property type="molecule type" value="Genomic_DNA"/>
</dbReference>
<reference evidence="2 3" key="1">
    <citation type="journal article" date="2018" name="Front. Plant Sci.">
        <title>Red Clover (Trifolium pratense) and Zigzag Clover (T. medium) - A Picture of Genomic Similarities and Differences.</title>
        <authorList>
            <person name="Dluhosova J."/>
            <person name="Istvanek J."/>
            <person name="Nedelnik J."/>
            <person name="Repkova J."/>
        </authorList>
    </citation>
    <scope>NUCLEOTIDE SEQUENCE [LARGE SCALE GENOMIC DNA]</scope>
    <source>
        <strain evidence="3">cv. 10/8</strain>
        <tissue evidence="2">Leaf</tissue>
    </source>
</reference>
<organism evidence="2 3">
    <name type="scientific">Trifolium medium</name>
    <dbReference type="NCBI Taxonomy" id="97028"/>
    <lineage>
        <taxon>Eukaryota</taxon>
        <taxon>Viridiplantae</taxon>
        <taxon>Streptophyta</taxon>
        <taxon>Embryophyta</taxon>
        <taxon>Tracheophyta</taxon>
        <taxon>Spermatophyta</taxon>
        <taxon>Magnoliopsida</taxon>
        <taxon>eudicotyledons</taxon>
        <taxon>Gunneridae</taxon>
        <taxon>Pentapetalae</taxon>
        <taxon>rosids</taxon>
        <taxon>fabids</taxon>
        <taxon>Fabales</taxon>
        <taxon>Fabaceae</taxon>
        <taxon>Papilionoideae</taxon>
        <taxon>50 kb inversion clade</taxon>
        <taxon>NPAAA clade</taxon>
        <taxon>Hologalegina</taxon>
        <taxon>IRL clade</taxon>
        <taxon>Trifolieae</taxon>
        <taxon>Trifolium</taxon>
    </lineage>
</organism>
<proteinExistence type="predicted"/>
<sequence>MARHAIPSCAAHNWQRLSTHQTLIWRDAPSTLARRAVDRATTRPFSSQRRNAPSSPARRAVNRKPAQELQN</sequence>
<dbReference type="Proteomes" id="UP000265520">
    <property type="component" value="Unassembled WGS sequence"/>
</dbReference>
<evidence type="ECO:0000313" key="3">
    <source>
        <dbReference type="Proteomes" id="UP000265520"/>
    </source>
</evidence>
<name>A0A392UG94_9FABA</name>
<dbReference type="AlphaFoldDB" id="A0A392UG94"/>
<evidence type="ECO:0000313" key="2">
    <source>
        <dbReference type="EMBL" id="MCI72579.1"/>
    </source>
</evidence>
<comment type="caution">
    <text evidence="2">The sequence shown here is derived from an EMBL/GenBank/DDBJ whole genome shotgun (WGS) entry which is preliminary data.</text>
</comment>
<accession>A0A392UG94</accession>